<dbReference type="GO" id="GO:0003677">
    <property type="term" value="F:DNA binding"/>
    <property type="evidence" value="ECO:0007669"/>
    <property type="project" value="UniProtKB-KW"/>
</dbReference>
<dbReference type="CDD" id="cd06171">
    <property type="entry name" value="Sigma70_r4"/>
    <property type="match status" value="1"/>
</dbReference>
<dbReference type="Gene3D" id="1.10.10.10">
    <property type="entry name" value="Winged helix-like DNA-binding domain superfamily/Winged helix DNA-binding domain"/>
    <property type="match status" value="2"/>
</dbReference>
<reference evidence="8 9" key="1">
    <citation type="submission" date="2020-08" db="EMBL/GenBank/DDBJ databases">
        <title>Genomic Encyclopedia of Type Strains, Phase IV (KMG-IV): sequencing the most valuable type-strain genomes for metagenomic binning, comparative biology and taxonomic classification.</title>
        <authorList>
            <person name="Goeker M."/>
        </authorList>
    </citation>
    <scope>NUCLEOTIDE SEQUENCE [LARGE SCALE GENOMIC DNA]</scope>
    <source>
        <strain evidence="8 9">YIM 65646</strain>
    </source>
</reference>
<feature type="domain" description="RNA polymerase sigma-70 region 2" evidence="6">
    <location>
        <begin position="47"/>
        <end position="116"/>
    </location>
</feature>
<dbReference type="RefSeq" id="WP_184790104.1">
    <property type="nucleotide sequence ID" value="NZ_BONT01000081.1"/>
</dbReference>
<evidence type="ECO:0000313" key="8">
    <source>
        <dbReference type="EMBL" id="MBB6037269.1"/>
    </source>
</evidence>
<comment type="caution">
    <text evidence="8">The sequence shown here is derived from an EMBL/GenBank/DDBJ whole genome shotgun (WGS) entry which is preliminary data.</text>
</comment>
<keyword evidence="1" id="KW-0805">Transcription regulation</keyword>
<sequence length="275" mass="30470">MSTIIERTPKNTARRSELVDDEVRNLLDRLAALPAGAPERQPLRNDIVRRTLPLADRLARRFAHRGEPLDDLVQVARVGLLKSVEGFDPARGSGFIGYAVPTILGELKRHFRDKGWSMRVPRRLQEAMVTVNAAIDPLSQQLGRTPSVDDLADHLGMEAELVRAGMECAHAYAAMSLHTPTEHEGGRELLDLIGHEDPALDAAEARLAVQPLLEKLPARERSIMVMRFFNGMTQAQIATRVHLSQMHVSRLITRNLGRMREWLSGGGKHASAANG</sequence>
<dbReference type="EMBL" id="JACHGT010000012">
    <property type="protein sequence ID" value="MBB6037269.1"/>
    <property type="molecule type" value="Genomic_DNA"/>
</dbReference>
<dbReference type="Gene3D" id="1.20.120.1810">
    <property type="match status" value="1"/>
</dbReference>
<dbReference type="InterPro" id="IPR014322">
    <property type="entry name" value="RNA_pol_sigma-B/F/G"/>
</dbReference>
<gene>
    <name evidence="8" type="ORF">HNR73_005145</name>
</gene>
<dbReference type="Pfam" id="PF04542">
    <property type="entry name" value="Sigma70_r2"/>
    <property type="match status" value="1"/>
</dbReference>
<dbReference type="InterPro" id="IPR036388">
    <property type="entry name" value="WH-like_DNA-bd_sf"/>
</dbReference>
<dbReference type="Pfam" id="PF04539">
    <property type="entry name" value="Sigma70_r3"/>
    <property type="match status" value="1"/>
</dbReference>
<dbReference type="InterPro" id="IPR013324">
    <property type="entry name" value="RNA_pol_sigma_r3/r4-like"/>
</dbReference>
<dbReference type="GO" id="GO:0006352">
    <property type="term" value="P:DNA-templated transcription initiation"/>
    <property type="evidence" value="ECO:0007669"/>
    <property type="project" value="InterPro"/>
</dbReference>
<organism evidence="8 9">
    <name type="scientific">Phytomonospora endophytica</name>
    <dbReference type="NCBI Taxonomy" id="714109"/>
    <lineage>
        <taxon>Bacteria</taxon>
        <taxon>Bacillati</taxon>
        <taxon>Actinomycetota</taxon>
        <taxon>Actinomycetes</taxon>
        <taxon>Micromonosporales</taxon>
        <taxon>Micromonosporaceae</taxon>
        <taxon>Phytomonospora</taxon>
    </lineage>
</organism>
<dbReference type="InterPro" id="IPR013325">
    <property type="entry name" value="RNA_pol_sigma_r2"/>
</dbReference>
<protein>
    <submittedName>
        <fullName evidence="8">RNA polymerase sigma-B factor</fullName>
    </submittedName>
</protein>
<keyword evidence="9" id="KW-1185">Reference proteome</keyword>
<dbReference type="Pfam" id="PF04545">
    <property type="entry name" value="Sigma70_r4"/>
    <property type="match status" value="1"/>
</dbReference>
<dbReference type="InterPro" id="IPR007627">
    <property type="entry name" value="RNA_pol_sigma70_r2"/>
</dbReference>
<dbReference type="SUPFAM" id="SSF88946">
    <property type="entry name" value="Sigma2 domain of RNA polymerase sigma factors"/>
    <property type="match status" value="1"/>
</dbReference>
<evidence type="ECO:0000256" key="2">
    <source>
        <dbReference type="ARBA" id="ARBA00023082"/>
    </source>
</evidence>
<proteinExistence type="predicted"/>
<dbReference type="PANTHER" id="PTHR30385">
    <property type="entry name" value="SIGMA FACTOR F FLAGELLAR"/>
    <property type="match status" value="1"/>
</dbReference>
<evidence type="ECO:0000313" key="9">
    <source>
        <dbReference type="Proteomes" id="UP000548476"/>
    </source>
</evidence>
<dbReference type="Proteomes" id="UP000548476">
    <property type="component" value="Unassembled WGS sequence"/>
</dbReference>
<dbReference type="PANTHER" id="PTHR30385:SF4">
    <property type="entry name" value="RNA POLYMERASE SIGMA-E FACTOR"/>
    <property type="match status" value="1"/>
</dbReference>
<dbReference type="InterPro" id="IPR007624">
    <property type="entry name" value="RNA_pol_sigma70_r3"/>
</dbReference>
<evidence type="ECO:0000256" key="1">
    <source>
        <dbReference type="ARBA" id="ARBA00023015"/>
    </source>
</evidence>
<accession>A0A841FXT0</accession>
<dbReference type="InterPro" id="IPR007630">
    <property type="entry name" value="RNA_pol_sigma70_r4"/>
</dbReference>
<dbReference type="GO" id="GO:0016987">
    <property type="term" value="F:sigma factor activity"/>
    <property type="evidence" value="ECO:0007669"/>
    <property type="project" value="UniProtKB-KW"/>
</dbReference>
<keyword evidence="4" id="KW-0804">Transcription</keyword>
<evidence type="ECO:0000259" key="5">
    <source>
        <dbReference type="Pfam" id="PF04539"/>
    </source>
</evidence>
<dbReference type="InterPro" id="IPR014284">
    <property type="entry name" value="RNA_pol_sigma-70_dom"/>
</dbReference>
<dbReference type="SUPFAM" id="SSF88659">
    <property type="entry name" value="Sigma3 and sigma4 domains of RNA polymerase sigma factors"/>
    <property type="match status" value="2"/>
</dbReference>
<dbReference type="NCBIfam" id="TIGR02937">
    <property type="entry name" value="sigma70-ECF"/>
    <property type="match status" value="1"/>
</dbReference>
<dbReference type="AlphaFoldDB" id="A0A841FXT0"/>
<dbReference type="NCBIfam" id="TIGR02980">
    <property type="entry name" value="SigBFG"/>
    <property type="match status" value="1"/>
</dbReference>
<keyword evidence="2" id="KW-0731">Sigma factor</keyword>
<evidence type="ECO:0000256" key="4">
    <source>
        <dbReference type="ARBA" id="ARBA00023163"/>
    </source>
</evidence>
<feature type="domain" description="RNA polymerase sigma-70 region 4" evidence="7">
    <location>
        <begin position="212"/>
        <end position="261"/>
    </location>
</feature>
<keyword evidence="3" id="KW-0238">DNA-binding</keyword>
<evidence type="ECO:0000256" key="3">
    <source>
        <dbReference type="ARBA" id="ARBA00023125"/>
    </source>
</evidence>
<evidence type="ECO:0000259" key="6">
    <source>
        <dbReference type="Pfam" id="PF04542"/>
    </source>
</evidence>
<name>A0A841FXT0_9ACTN</name>
<evidence type="ECO:0000259" key="7">
    <source>
        <dbReference type="Pfam" id="PF04545"/>
    </source>
</evidence>
<feature type="domain" description="RNA polymerase sigma-70 region 3" evidence="5">
    <location>
        <begin position="127"/>
        <end position="193"/>
    </location>
</feature>